<dbReference type="GeneID" id="36342002"/>
<reference evidence="1 2" key="1">
    <citation type="journal article" date="2013" name="Nat. Genet.">
        <title>The genome of the hydatid tapeworm Echinococcus granulosus.</title>
        <authorList>
            <person name="Zheng H."/>
            <person name="Zhang W."/>
            <person name="Zhang L."/>
            <person name="Zhang Z."/>
            <person name="Li J."/>
            <person name="Lu G."/>
            <person name="Zhu Y."/>
            <person name="Wang Y."/>
            <person name="Huang Y."/>
            <person name="Liu J."/>
            <person name="Kang H."/>
            <person name="Chen J."/>
            <person name="Wang L."/>
            <person name="Chen A."/>
            <person name="Yu S."/>
            <person name="Gao Z."/>
            <person name="Jin L."/>
            <person name="Gu W."/>
            <person name="Wang Z."/>
            <person name="Zhao L."/>
            <person name="Shi B."/>
            <person name="Wen H."/>
            <person name="Lin R."/>
            <person name="Jones M.K."/>
            <person name="Brejova B."/>
            <person name="Vinar T."/>
            <person name="Zhao G."/>
            <person name="McManus D.P."/>
            <person name="Chen Z."/>
            <person name="Zhou Y."/>
            <person name="Wang S."/>
        </authorList>
    </citation>
    <scope>NUCLEOTIDE SEQUENCE [LARGE SCALE GENOMIC DNA]</scope>
</reference>
<dbReference type="CTD" id="36342002"/>
<sequence>MNAAKGKIKAYQDQWIPNSVVLAHDVKISNRKTLNNCQSKLTCHVYVTYGIFPFKFLEGRVFTFHRYAIEKGLLNKDKSGKIDTIESASPSVEHQFKNSYILVGLFESHLSCVSSTKNEETIQTEIPLPKCTQIKICCR</sequence>
<dbReference type="Proteomes" id="UP000019149">
    <property type="component" value="Unassembled WGS sequence"/>
</dbReference>
<comment type="caution">
    <text evidence="1">The sequence shown here is derived from an EMBL/GenBank/DDBJ whole genome shotgun (WGS) entry which is preliminary data.</text>
</comment>
<evidence type="ECO:0000313" key="2">
    <source>
        <dbReference type="Proteomes" id="UP000019149"/>
    </source>
</evidence>
<proteinExistence type="predicted"/>
<organism evidence="1 2">
    <name type="scientific">Echinococcus granulosus</name>
    <name type="common">Hydatid tapeworm</name>
    <dbReference type="NCBI Taxonomy" id="6210"/>
    <lineage>
        <taxon>Eukaryota</taxon>
        <taxon>Metazoa</taxon>
        <taxon>Spiralia</taxon>
        <taxon>Lophotrochozoa</taxon>
        <taxon>Platyhelminthes</taxon>
        <taxon>Cestoda</taxon>
        <taxon>Eucestoda</taxon>
        <taxon>Cyclophyllidea</taxon>
        <taxon>Taeniidae</taxon>
        <taxon>Echinococcus</taxon>
        <taxon>Echinococcus granulosus group</taxon>
    </lineage>
</organism>
<protein>
    <submittedName>
        <fullName evidence="1">Uncharacterized protein</fullName>
    </submittedName>
</protein>
<keyword evidence="2" id="KW-1185">Reference proteome</keyword>
<dbReference type="RefSeq" id="XP_024350059.1">
    <property type="nucleotide sequence ID" value="XM_024495536.1"/>
</dbReference>
<gene>
    <name evidence="1" type="ORF">EGR_06287</name>
</gene>
<dbReference type="AlphaFoldDB" id="W6UBU4"/>
<evidence type="ECO:0000313" key="1">
    <source>
        <dbReference type="EMBL" id="EUB58863.1"/>
    </source>
</evidence>
<dbReference type="EMBL" id="APAU02000054">
    <property type="protein sequence ID" value="EUB58863.1"/>
    <property type="molecule type" value="Genomic_DNA"/>
</dbReference>
<name>W6UBU4_ECHGR</name>
<accession>W6UBU4</accession>
<dbReference type="KEGG" id="egl:EGR_06287"/>